<dbReference type="SUPFAM" id="SSF54909">
    <property type="entry name" value="Dimeric alpha+beta barrel"/>
    <property type="match status" value="1"/>
</dbReference>
<dbReference type="GO" id="GO:0004497">
    <property type="term" value="F:monooxygenase activity"/>
    <property type="evidence" value="ECO:0007669"/>
    <property type="project" value="UniProtKB-KW"/>
</dbReference>
<evidence type="ECO:0000313" key="3">
    <source>
        <dbReference type="Proteomes" id="UP000199013"/>
    </source>
</evidence>
<gene>
    <name evidence="2" type="ORF">FDG2_6506</name>
</gene>
<dbReference type="Proteomes" id="UP000199013">
    <property type="component" value="Unassembled WGS sequence"/>
</dbReference>
<reference evidence="3" key="1">
    <citation type="submission" date="2016-02" db="EMBL/GenBank/DDBJ databases">
        <authorList>
            <person name="Wibberg D."/>
        </authorList>
    </citation>
    <scope>NUCLEOTIDE SEQUENCE [LARGE SCALE GENOMIC DNA]</scope>
</reference>
<accession>A0A1C3PH16</accession>
<feature type="domain" description="ABM" evidence="1">
    <location>
        <begin position="13"/>
        <end position="102"/>
    </location>
</feature>
<dbReference type="InterPro" id="IPR011008">
    <property type="entry name" value="Dimeric_a/b-barrel"/>
</dbReference>
<sequence length="107" mass="11929">MTVPEDGTQGSPVLEVARFDVVPGEEEKFADAYRSVVTELATCPGFRSARMTRGVEAPSRFILLVEWENLDAHLVNFRGSDRFTRWRAALGSFFAQPPSVEHVTDLS</sequence>
<evidence type="ECO:0000259" key="1">
    <source>
        <dbReference type="PROSITE" id="PS51725"/>
    </source>
</evidence>
<proteinExistence type="predicted"/>
<dbReference type="Gene3D" id="3.30.70.100">
    <property type="match status" value="1"/>
</dbReference>
<evidence type="ECO:0000313" key="2">
    <source>
        <dbReference type="EMBL" id="SBW29143.1"/>
    </source>
</evidence>
<organism evidence="2 3">
    <name type="scientific">Candidatus Protofrankia californiensis</name>
    <dbReference type="NCBI Taxonomy" id="1839754"/>
    <lineage>
        <taxon>Bacteria</taxon>
        <taxon>Bacillati</taxon>
        <taxon>Actinomycetota</taxon>
        <taxon>Actinomycetes</taxon>
        <taxon>Frankiales</taxon>
        <taxon>Frankiaceae</taxon>
        <taxon>Protofrankia</taxon>
    </lineage>
</organism>
<dbReference type="InterPro" id="IPR007138">
    <property type="entry name" value="ABM_dom"/>
</dbReference>
<dbReference type="AlphaFoldDB" id="A0A1C3PH16"/>
<dbReference type="Pfam" id="PF03992">
    <property type="entry name" value="ABM"/>
    <property type="match status" value="1"/>
</dbReference>
<keyword evidence="2" id="KW-0560">Oxidoreductase</keyword>
<dbReference type="PROSITE" id="PS51725">
    <property type="entry name" value="ABM"/>
    <property type="match status" value="1"/>
</dbReference>
<dbReference type="EMBL" id="FLUV01002705">
    <property type="protein sequence ID" value="SBW29143.1"/>
    <property type="molecule type" value="Genomic_DNA"/>
</dbReference>
<keyword evidence="2" id="KW-0503">Monooxygenase</keyword>
<protein>
    <submittedName>
        <fullName evidence="2">Antibiotic biosynthesis monooxygenase</fullName>
    </submittedName>
</protein>
<keyword evidence="3" id="KW-1185">Reference proteome</keyword>
<name>A0A1C3PH16_9ACTN</name>